<dbReference type="PRINTS" id="PR00455">
    <property type="entry name" value="HTHTETR"/>
</dbReference>
<proteinExistence type="predicted"/>
<accession>A0A7W6NJL0</accession>
<evidence type="ECO:0000256" key="4">
    <source>
        <dbReference type="PROSITE-ProRule" id="PRU00335"/>
    </source>
</evidence>
<keyword evidence="3" id="KW-0804">Transcription</keyword>
<dbReference type="PANTHER" id="PTHR30055">
    <property type="entry name" value="HTH-TYPE TRANSCRIPTIONAL REGULATOR RUTR"/>
    <property type="match status" value="1"/>
</dbReference>
<dbReference type="InterPro" id="IPR001647">
    <property type="entry name" value="HTH_TetR"/>
</dbReference>
<evidence type="ECO:0000259" key="5">
    <source>
        <dbReference type="PROSITE" id="PS50977"/>
    </source>
</evidence>
<dbReference type="PROSITE" id="PS50977">
    <property type="entry name" value="HTH_TETR_2"/>
    <property type="match status" value="1"/>
</dbReference>
<keyword evidence="1" id="KW-0805">Transcription regulation</keyword>
<reference evidence="6 7" key="1">
    <citation type="submission" date="2020-08" db="EMBL/GenBank/DDBJ databases">
        <title>Genomic Encyclopedia of Type Strains, Phase IV (KMG-IV): sequencing the most valuable type-strain genomes for metagenomic binning, comparative biology and taxonomic classification.</title>
        <authorList>
            <person name="Goeker M."/>
        </authorList>
    </citation>
    <scope>NUCLEOTIDE SEQUENCE [LARGE SCALE GENOMIC DNA]</scope>
    <source>
        <strain evidence="6 7">DSM 29853</strain>
    </source>
</reference>
<protein>
    <submittedName>
        <fullName evidence="6">AcrR family transcriptional regulator</fullName>
    </submittedName>
</protein>
<evidence type="ECO:0000256" key="1">
    <source>
        <dbReference type="ARBA" id="ARBA00023015"/>
    </source>
</evidence>
<evidence type="ECO:0000256" key="3">
    <source>
        <dbReference type="ARBA" id="ARBA00023163"/>
    </source>
</evidence>
<dbReference type="AlphaFoldDB" id="A0A7W6NJL0"/>
<comment type="caution">
    <text evidence="6">The sequence shown here is derived from an EMBL/GenBank/DDBJ whole genome shotgun (WGS) entry which is preliminary data.</text>
</comment>
<dbReference type="SUPFAM" id="SSF48498">
    <property type="entry name" value="Tetracyclin repressor-like, C-terminal domain"/>
    <property type="match status" value="1"/>
</dbReference>
<evidence type="ECO:0000313" key="7">
    <source>
        <dbReference type="Proteomes" id="UP000528286"/>
    </source>
</evidence>
<dbReference type="InterPro" id="IPR036271">
    <property type="entry name" value="Tet_transcr_reg_TetR-rel_C_sf"/>
</dbReference>
<dbReference type="InterPro" id="IPR050109">
    <property type="entry name" value="HTH-type_TetR-like_transc_reg"/>
</dbReference>
<dbReference type="GO" id="GO:0003700">
    <property type="term" value="F:DNA-binding transcription factor activity"/>
    <property type="evidence" value="ECO:0007669"/>
    <property type="project" value="TreeGrafter"/>
</dbReference>
<keyword evidence="7" id="KW-1185">Reference proteome</keyword>
<dbReference type="SUPFAM" id="SSF46689">
    <property type="entry name" value="Homeodomain-like"/>
    <property type="match status" value="1"/>
</dbReference>
<dbReference type="Pfam" id="PF00440">
    <property type="entry name" value="TetR_N"/>
    <property type="match status" value="1"/>
</dbReference>
<dbReference type="PROSITE" id="PS01081">
    <property type="entry name" value="HTH_TETR_1"/>
    <property type="match status" value="1"/>
</dbReference>
<name>A0A7W6NJL0_9HYPH</name>
<dbReference type="Gene3D" id="1.10.357.10">
    <property type="entry name" value="Tetracycline Repressor, domain 2"/>
    <property type="match status" value="1"/>
</dbReference>
<evidence type="ECO:0000313" key="6">
    <source>
        <dbReference type="EMBL" id="MBB4063609.1"/>
    </source>
</evidence>
<dbReference type="InterPro" id="IPR023772">
    <property type="entry name" value="DNA-bd_HTH_TetR-type_CS"/>
</dbReference>
<organism evidence="6 7">
    <name type="scientific">Gellertiella hungarica</name>
    <dbReference type="NCBI Taxonomy" id="1572859"/>
    <lineage>
        <taxon>Bacteria</taxon>
        <taxon>Pseudomonadati</taxon>
        <taxon>Pseudomonadota</taxon>
        <taxon>Alphaproteobacteria</taxon>
        <taxon>Hyphomicrobiales</taxon>
        <taxon>Rhizobiaceae</taxon>
        <taxon>Gellertiella</taxon>
    </lineage>
</organism>
<keyword evidence="2 4" id="KW-0238">DNA-binding</keyword>
<gene>
    <name evidence="6" type="ORF">GGR23_000770</name>
</gene>
<dbReference type="GO" id="GO:0000976">
    <property type="term" value="F:transcription cis-regulatory region binding"/>
    <property type="evidence" value="ECO:0007669"/>
    <property type="project" value="TreeGrafter"/>
</dbReference>
<dbReference type="Proteomes" id="UP000528286">
    <property type="component" value="Unassembled WGS sequence"/>
</dbReference>
<sequence>MDEAKNRTLRTDERRRLIIEVAAALFLEKGFHQTSIRDIAERAGISLGNLYNHFSGKPELIAAIATLEAEENDALIGLLTQGEGEAPVMAFAKECFSLYCRPENGVLAAEILSESFRNPAVREGFVANRQRLASALRDAIAKASPSAAAGPERADMIIDLVEGAAIRQLLGGPGTIDETALMAAIRRLAFD</sequence>
<feature type="domain" description="HTH tetR-type" evidence="5">
    <location>
        <begin position="12"/>
        <end position="72"/>
    </location>
</feature>
<dbReference type="PANTHER" id="PTHR30055:SF234">
    <property type="entry name" value="HTH-TYPE TRANSCRIPTIONAL REGULATOR BETI"/>
    <property type="match status" value="1"/>
</dbReference>
<evidence type="ECO:0000256" key="2">
    <source>
        <dbReference type="ARBA" id="ARBA00023125"/>
    </source>
</evidence>
<dbReference type="FunFam" id="1.10.10.60:FF:000141">
    <property type="entry name" value="TetR family transcriptional regulator"/>
    <property type="match status" value="1"/>
</dbReference>
<dbReference type="RefSeq" id="WP_183364788.1">
    <property type="nucleotide sequence ID" value="NZ_JACIEZ010000001.1"/>
</dbReference>
<feature type="DNA-binding region" description="H-T-H motif" evidence="4">
    <location>
        <begin position="35"/>
        <end position="54"/>
    </location>
</feature>
<dbReference type="InterPro" id="IPR009057">
    <property type="entry name" value="Homeodomain-like_sf"/>
</dbReference>
<dbReference type="EMBL" id="JACIEZ010000001">
    <property type="protein sequence ID" value="MBB4063609.1"/>
    <property type="molecule type" value="Genomic_DNA"/>
</dbReference>